<reference evidence="3" key="1">
    <citation type="submission" date="2021-06" db="EMBL/GenBank/DDBJ databases">
        <authorList>
            <person name="Kallberg Y."/>
            <person name="Tangrot J."/>
            <person name="Rosling A."/>
        </authorList>
    </citation>
    <scope>NUCLEOTIDE SEQUENCE</scope>
    <source>
        <strain evidence="3">MA453B</strain>
    </source>
</reference>
<feature type="non-terminal residue" evidence="3">
    <location>
        <position position="217"/>
    </location>
</feature>
<evidence type="ECO:0000313" key="3">
    <source>
        <dbReference type="EMBL" id="CAG8802888.1"/>
    </source>
</evidence>
<evidence type="ECO:0000256" key="1">
    <source>
        <dbReference type="SAM" id="MobiDB-lite"/>
    </source>
</evidence>
<keyword evidence="2" id="KW-1133">Transmembrane helix</keyword>
<protein>
    <submittedName>
        <fullName evidence="3">28879_t:CDS:1</fullName>
    </submittedName>
</protein>
<keyword evidence="2" id="KW-0472">Membrane</keyword>
<feature type="transmembrane region" description="Helical" evidence="2">
    <location>
        <begin position="12"/>
        <end position="35"/>
    </location>
</feature>
<dbReference type="OrthoDB" id="10643930at2759"/>
<feature type="region of interest" description="Disordered" evidence="1">
    <location>
        <begin position="195"/>
        <end position="217"/>
    </location>
</feature>
<name>A0A9N9JYZ8_9GLOM</name>
<keyword evidence="4" id="KW-1185">Reference proteome</keyword>
<proteinExistence type="predicted"/>
<comment type="caution">
    <text evidence="3">The sequence shown here is derived from an EMBL/GenBank/DDBJ whole genome shotgun (WGS) entry which is preliminary data.</text>
</comment>
<dbReference type="EMBL" id="CAJVPY010037402">
    <property type="protein sequence ID" value="CAG8802888.1"/>
    <property type="molecule type" value="Genomic_DNA"/>
</dbReference>
<accession>A0A9N9JYZ8</accession>
<evidence type="ECO:0000313" key="4">
    <source>
        <dbReference type="Proteomes" id="UP000789405"/>
    </source>
</evidence>
<organism evidence="3 4">
    <name type="scientific">Dentiscutata erythropus</name>
    <dbReference type="NCBI Taxonomy" id="1348616"/>
    <lineage>
        <taxon>Eukaryota</taxon>
        <taxon>Fungi</taxon>
        <taxon>Fungi incertae sedis</taxon>
        <taxon>Mucoromycota</taxon>
        <taxon>Glomeromycotina</taxon>
        <taxon>Glomeromycetes</taxon>
        <taxon>Diversisporales</taxon>
        <taxon>Gigasporaceae</taxon>
        <taxon>Dentiscutata</taxon>
    </lineage>
</organism>
<evidence type="ECO:0000256" key="2">
    <source>
        <dbReference type="SAM" id="Phobius"/>
    </source>
</evidence>
<gene>
    <name evidence="3" type="ORF">DERYTH_LOCUS23779</name>
</gene>
<dbReference type="AlphaFoldDB" id="A0A9N9JYZ8"/>
<feature type="non-terminal residue" evidence="3">
    <location>
        <position position="1"/>
    </location>
</feature>
<feature type="transmembrane region" description="Helical" evidence="2">
    <location>
        <begin position="81"/>
        <end position="105"/>
    </location>
</feature>
<dbReference type="Proteomes" id="UP000789405">
    <property type="component" value="Unassembled WGS sequence"/>
</dbReference>
<sequence>TLMKINTLELVILVLVSTYISNVLTQIVISIPIIVQLTTTSTIITPISTTIQTTVTLFKPLETPIIATPDPNNSANNNNSLLTIIEILGTTLTILTTIVTILIFLSRPTEQQATPFTRPPARTLNQEQVQSLANNIRDNQRNNRQFQGIGTRLSQQPQLTRRIRQGKFKRDTENQPYYLYQTVDGILEELEELKKKQNQTEKQETEYKYIELSKEEE</sequence>
<keyword evidence="2" id="KW-0812">Transmembrane</keyword>